<keyword evidence="2" id="KW-0812">Transmembrane</keyword>
<dbReference type="GO" id="GO:0016020">
    <property type="term" value="C:membrane"/>
    <property type="evidence" value="ECO:0007669"/>
    <property type="project" value="UniProtKB-SubCell"/>
</dbReference>
<dbReference type="EMBL" id="JAJJMB010012337">
    <property type="protein sequence ID" value="KAI3877944.1"/>
    <property type="molecule type" value="Genomic_DNA"/>
</dbReference>
<feature type="compositionally biased region" description="Low complexity" evidence="5">
    <location>
        <begin position="82"/>
        <end position="97"/>
    </location>
</feature>
<keyword evidence="4" id="KW-0472">Membrane</keyword>
<protein>
    <submittedName>
        <fullName evidence="6">Uncharacterized protein</fullName>
    </submittedName>
</protein>
<organism evidence="6 7">
    <name type="scientific">Papaver atlanticum</name>
    <dbReference type="NCBI Taxonomy" id="357466"/>
    <lineage>
        <taxon>Eukaryota</taxon>
        <taxon>Viridiplantae</taxon>
        <taxon>Streptophyta</taxon>
        <taxon>Embryophyta</taxon>
        <taxon>Tracheophyta</taxon>
        <taxon>Spermatophyta</taxon>
        <taxon>Magnoliopsida</taxon>
        <taxon>Ranunculales</taxon>
        <taxon>Papaveraceae</taxon>
        <taxon>Papaveroideae</taxon>
        <taxon>Papaver</taxon>
    </lineage>
</organism>
<gene>
    <name evidence="6" type="ORF">MKW98_001953</name>
</gene>
<keyword evidence="3" id="KW-1133">Transmembrane helix</keyword>
<feature type="region of interest" description="Disordered" evidence="5">
    <location>
        <begin position="75"/>
        <end position="97"/>
    </location>
</feature>
<evidence type="ECO:0000256" key="1">
    <source>
        <dbReference type="ARBA" id="ARBA00004141"/>
    </source>
</evidence>
<accession>A0AAD4SAI8</accession>
<reference evidence="6" key="1">
    <citation type="submission" date="2022-04" db="EMBL/GenBank/DDBJ databases">
        <title>A functionally conserved STORR gene fusion in Papaver species that diverged 16.8 million years ago.</title>
        <authorList>
            <person name="Catania T."/>
        </authorList>
    </citation>
    <scope>NUCLEOTIDE SEQUENCE</scope>
    <source>
        <strain evidence="6">S-188037</strain>
    </source>
</reference>
<evidence type="ECO:0000313" key="6">
    <source>
        <dbReference type="EMBL" id="KAI3877944.1"/>
    </source>
</evidence>
<comment type="subcellular location">
    <subcellularLocation>
        <location evidence="1">Membrane</location>
        <topology evidence="1">Multi-pass membrane protein</topology>
    </subcellularLocation>
</comment>
<comment type="caution">
    <text evidence="6">The sequence shown here is derived from an EMBL/GenBank/DDBJ whole genome shotgun (WGS) entry which is preliminary data.</text>
</comment>
<dbReference type="Gene3D" id="1.20.1250.20">
    <property type="entry name" value="MFS general substrate transporter like domains"/>
    <property type="match status" value="1"/>
</dbReference>
<dbReference type="InterPro" id="IPR036259">
    <property type="entry name" value="MFS_trans_sf"/>
</dbReference>
<keyword evidence="7" id="KW-1185">Reference proteome</keyword>
<dbReference type="AlphaFoldDB" id="A0AAD4SAI8"/>
<name>A0AAD4SAI8_9MAGN</name>
<dbReference type="GO" id="GO:0015112">
    <property type="term" value="F:nitrate transmembrane transporter activity"/>
    <property type="evidence" value="ECO:0007669"/>
    <property type="project" value="InterPro"/>
</dbReference>
<dbReference type="InterPro" id="IPR044772">
    <property type="entry name" value="NO3_transporter"/>
</dbReference>
<proteinExistence type="predicted"/>
<dbReference type="Proteomes" id="UP001202328">
    <property type="component" value="Unassembled WGS sequence"/>
</dbReference>
<evidence type="ECO:0000256" key="3">
    <source>
        <dbReference type="ARBA" id="ARBA00022989"/>
    </source>
</evidence>
<evidence type="ECO:0000313" key="7">
    <source>
        <dbReference type="Proteomes" id="UP001202328"/>
    </source>
</evidence>
<evidence type="ECO:0000256" key="4">
    <source>
        <dbReference type="ARBA" id="ARBA00023136"/>
    </source>
</evidence>
<evidence type="ECO:0000256" key="2">
    <source>
        <dbReference type="ARBA" id="ARBA00022692"/>
    </source>
</evidence>
<sequence>MTWIFVLLHGYSKGIELSTDNVITEYFFDMFDLKLHTAGIIAAAFGRANFFARQIGGYLSDIAISVPETFNAFEAGRQDNNTAQPSTAAPQQQLDAS</sequence>
<evidence type="ECO:0000256" key="5">
    <source>
        <dbReference type="SAM" id="MobiDB-lite"/>
    </source>
</evidence>
<dbReference type="PANTHER" id="PTHR23515">
    <property type="entry name" value="HIGH-AFFINITY NITRATE TRANSPORTER 2.3"/>
    <property type="match status" value="1"/>
</dbReference>